<accession>A0A2T6C303</accession>
<evidence type="ECO:0000313" key="2">
    <source>
        <dbReference type="Proteomes" id="UP000244090"/>
    </source>
</evidence>
<dbReference type="EMBL" id="QBKT01000002">
    <property type="protein sequence ID" value="PTX62709.1"/>
    <property type="molecule type" value="Genomic_DNA"/>
</dbReference>
<reference evidence="1 2" key="1">
    <citation type="submission" date="2018-04" db="EMBL/GenBank/DDBJ databases">
        <title>Genomic Encyclopedia of Archaeal and Bacterial Type Strains, Phase II (KMG-II): from individual species to whole genera.</title>
        <authorList>
            <person name="Goeker M."/>
        </authorList>
    </citation>
    <scope>NUCLEOTIDE SEQUENCE [LARGE SCALE GENOMIC DNA]</scope>
    <source>
        <strain evidence="1 2">DSM 25731</strain>
    </source>
</reference>
<dbReference type="OrthoDB" id="1274341at2"/>
<proteinExistence type="predicted"/>
<organism evidence="1 2">
    <name type="scientific">Kordia periserrulae</name>
    <dbReference type="NCBI Taxonomy" id="701523"/>
    <lineage>
        <taxon>Bacteria</taxon>
        <taxon>Pseudomonadati</taxon>
        <taxon>Bacteroidota</taxon>
        <taxon>Flavobacteriia</taxon>
        <taxon>Flavobacteriales</taxon>
        <taxon>Flavobacteriaceae</taxon>
        <taxon>Kordia</taxon>
    </lineage>
</organism>
<dbReference type="RefSeq" id="WP_108113697.1">
    <property type="nucleotide sequence ID" value="NZ_QBKT01000002.1"/>
</dbReference>
<comment type="caution">
    <text evidence="1">The sequence shown here is derived from an EMBL/GenBank/DDBJ whole genome shotgun (WGS) entry which is preliminary data.</text>
</comment>
<dbReference type="Proteomes" id="UP000244090">
    <property type="component" value="Unassembled WGS sequence"/>
</dbReference>
<name>A0A2T6C303_9FLAO</name>
<keyword evidence="2" id="KW-1185">Reference proteome</keyword>
<protein>
    <submittedName>
        <fullName evidence="1">Dickkopf cysteine-rich protein</fullName>
    </submittedName>
</protein>
<gene>
    <name evidence="1" type="ORF">C8N46_102106</name>
</gene>
<evidence type="ECO:0000313" key="1">
    <source>
        <dbReference type="EMBL" id="PTX62709.1"/>
    </source>
</evidence>
<dbReference type="AlphaFoldDB" id="A0A2T6C303"/>
<sequence length="62" mass="6977">MLKNILKLQGTKELAKSAQKNILGGRKAPKRCSSQSDCTIDQICQNGTCFDCYDPRTGYWFC</sequence>